<evidence type="ECO:0000313" key="3">
    <source>
        <dbReference type="EMBL" id="SHI80292.1"/>
    </source>
</evidence>
<dbReference type="Proteomes" id="UP000184231">
    <property type="component" value="Unassembled WGS sequence"/>
</dbReference>
<feature type="domain" description="UspA" evidence="2">
    <location>
        <begin position="1"/>
        <end position="146"/>
    </location>
</feature>
<dbReference type="PANTHER" id="PTHR46268:SF6">
    <property type="entry name" value="UNIVERSAL STRESS PROTEIN UP12"/>
    <property type="match status" value="1"/>
</dbReference>
<proteinExistence type="inferred from homology"/>
<dbReference type="InterPro" id="IPR006016">
    <property type="entry name" value="UspA"/>
</dbReference>
<dbReference type="Gene3D" id="3.40.50.12370">
    <property type="match status" value="1"/>
</dbReference>
<dbReference type="STRING" id="558155.SAMN04487911_10617"/>
<dbReference type="Pfam" id="PF00582">
    <property type="entry name" value="Usp"/>
    <property type="match status" value="1"/>
</dbReference>
<organism evidence="3 4">
    <name type="scientific">Arenibacter nanhaiticus</name>
    <dbReference type="NCBI Taxonomy" id="558155"/>
    <lineage>
        <taxon>Bacteria</taxon>
        <taxon>Pseudomonadati</taxon>
        <taxon>Bacteroidota</taxon>
        <taxon>Flavobacteriia</taxon>
        <taxon>Flavobacteriales</taxon>
        <taxon>Flavobacteriaceae</taxon>
        <taxon>Arenibacter</taxon>
    </lineage>
</organism>
<dbReference type="EMBL" id="FQYX01000006">
    <property type="protein sequence ID" value="SHI80292.1"/>
    <property type="molecule type" value="Genomic_DNA"/>
</dbReference>
<dbReference type="SUPFAM" id="SSF52402">
    <property type="entry name" value="Adenine nucleotide alpha hydrolases-like"/>
    <property type="match status" value="2"/>
</dbReference>
<dbReference type="PANTHER" id="PTHR46268">
    <property type="entry name" value="STRESS RESPONSE PROTEIN NHAX"/>
    <property type="match status" value="1"/>
</dbReference>
<dbReference type="OrthoDB" id="9788959at2"/>
<dbReference type="CDD" id="cd00293">
    <property type="entry name" value="USP-like"/>
    <property type="match status" value="1"/>
</dbReference>
<protein>
    <submittedName>
        <fullName evidence="3">Nucleotide-binding universal stress protein, UspA family</fullName>
    </submittedName>
</protein>
<dbReference type="PRINTS" id="PR01438">
    <property type="entry name" value="UNVRSLSTRESS"/>
</dbReference>
<sequence length="279" mass="32324">MRQILIPTDFSNNSWNAITYGLQFFKKSRCTFYLLHIIPIFSFSESLNESANSSADLQEQLLIEKQAELQKVIDKIEKKFLNPKHRFIGVAVYDFFIDAIRKQVLDKQIDMIIMGTKGASGLKKVAIGSNTGDVITKVKCPLLAIPENSQYIRPKEIAFPTDFQMGFDLKVLYTLLEIAGRYKAIIRVLYISKKKESLSLEQTKNKDFLHDYFSDLEHTFHFVTGNKMETAIQSFTERNEIDMIAMVAKNLNYFQRILFKPEVEEISYHTKIPFLVLHE</sequence>
<reference evidence="3 4" key="1">
    <citation type="submission" date="2016-11" db="EMBL/GenBank/DDBJ databases">
        <authorList>
            <person name="Jaros S."/>
            <person name="Januszkiewicz K."/>
            <person name="Wedrychowicz H."/>
        </authorList>
    </citation>
    <scope>NUCLEOTIDE SEQUENCE [LARGE SCALE GENOMIC DNA]</scope>
    <source>
        <strain evidence="3 4">CGMCC 1.8863</strain>
    </source>
</reference>
<gene>
    <name evidence="3" type="ORF">SAMN04487911_10617</name>
</gene>
<dbReference type="AlphaFoldDB" id="A0A1M6E462"/>
<name>A0A1M6E462_9FLAO</name>
<comment type="similarity">
    <text evidence="1">Belongs to the universal stress protein A family.</text>
</comment>
<dbReference type="InterPro" id="IPR006015">
    <property type="entry name" value="Universal_stress_UspA"/>
</dbReference>
<dbReference type="RefSeq" id="WP_072763614.1">
    <property type="nucleotide sequence ID" value="NZ_FQYX01000006.1"/>
</dbReference>
<evidence type="ECO:0000313" key="4">
    <source>
        <dbReference type="Proteomes" id="UP000184231"/>
    </source>
</evidence>
<evidence type="ECO:0000259" key="2">
    <source>
        <dbReference type="Pfam" id="PF00582"/>
    </source>
</evidence>
<evidence type="ECO:0000256" key="1">
    <source>
        <dbReference type="ARBA" id="ARBA00008791"/>
    </source>
</evidence>
<keyword evidence="4" id="KW-1185">Reference proteome</keyword>
<accession>A0A1M6E462</accession>